<dbReference type="Proteomes" id="UP001346149">
    <property type="component" value="Unassembled WGS sequence"/>
</dbReference>
<dbReference type="AlphaFoldDB" id="A0AAN7QR07"/>
<dbReference type="InterPro" id="IPR050511">
    <property type="entry name" value="AMPK_gamma/SDS23_families"/>
</dbReference>
<proteinExistence type="predicted"/>
<protein>
    <submittedName>
        <fullName evidence="3">Uncharacterized protein</fullName>
    </submittedName>
</protein>
<dbReference type="Gene3D" id="3.10.580.10">
    <property type="entry name" value="CBS-domain"/>
    <property type="match status" value="1"/>
</dbReference>
<reference evidence="3 4" key="1">
    <citation type="journal article" date="2023" name="Hortic Res">
        <title>Pangenome of water caltrop reveals structural variations and asymmetric subgenome divergence after allopolyploidization.</title>
        <authorList>
            <person name="Zhang X."/>
            <person name="Chen Y."/>
            <person name="Wang L."/>
            <person name="Yuan Y."/>
            <person name="Fang M."/>
            <person name="Shi L."/>
            <person name="Lu R."/>
            <person name="Comes H.P."/>
            <person name="Ma Y."/>
            <person name="Chen Y."/>
            <person name="Huang G."/>
            <person name="Zhou Y."/>
            <person name="Zheng Z."/>
            <person name="Qiu Y."/>
        </authorList>
    </citation>
    <scope>NUCLEOTIDE SEQUENCE [LARGE SCALE GENOMIC DNA]</scope>
    <source>
        <strain evidence="3">F231</strain>
    </source>
</reference>
<dbReference type="SUPFAM" id="SSF54631">
    <property type="entry name" value="CBS-domain pair"/>
    <property type="match status" value="1"/>
</dbReference>
<accession>A0AAN7QR07</accession>
<organism evidence="3 4">
    <name type="scientific">Trapa natans</name>
    <name type="common">Water chestnut</name>
    <dbReference type="NCBI Taxonomy" id="22666"/>
    <lineage>
        <taxon>Eukaryota</taxon>
        <taxon>Viridiplantae</taxon>
        <taxon>Streptophyta</taxon>
        <taxon>Embryophyta</taxon>
        <taxon>Tracheophyta</taxon>
        <taxon>Spermatophyta</taxon>
        <taxon>Magnoliopsida</taxon>
        <taxon>eudicotyledons</taxon>
        <taxon>Gunneridae</taxon>
        <taxon>Pentapetalae</taxon>
        <taxon>rosids</taxon>
        <taxon>malvids</taxon>
        <taxon>Myrtales</taxon>
        <taxon>Lythraceae</taxon>
        <taxon>Trapa</taxon>
    </lineage>
</organism>
<keyword evidence="4" id="KW-1185">Reference proteome</keyword>
<keyword evidence="1" id="KW-0677">Repeat</keyword>
<dbReference type="InterPro" id="IPR046342">
    <property type="entry name" value="CBS_dom_sf"/>
</dbReference>
<dbReference type="PANTHER" id="PTHR13780:SF36">
    <property type="entry name" value="CBS DOMAIN-CONTAINING PROTEIN"/>
    <property type="match status" value="1"/>
</dbReference>
<evidence type="ECO:0000313" key="4">
    <source>
        <dbReference type="Proteomes" id="UP001346149"/>
    </source>
</evidence>
<sequence length="247" mass="27387">MSDPPSPKTPGAGTAFALAANGAASAMGLNLGQEPASETPGSFFEALTSSQVYKNTRMLIHDRPGSISGSFRWAPFLALRKEDSFLTMLLLLSKYKMKSVPVVDEGKIDNIITQSAVIHMLAECAGLHWFEEWGRKKLSEIIINQMFMVATDVILHHIFSLLLSKCMKRELEGYPLLMLVVGSLRDICFLLTAPEIYHDFRSVTAKGFVTATRDYLEKQGGSTPSTNGMITCNKDHRERADLDARLW</sequence>
<evidence type="ECO:0000256" key="2">
    <source>
        <dbReference type="ARBA" id="ARBA00023122"/>
    </source>
</evidence>
<keyword evidence="2" id="KW-0129">CBS domain</keyword>
<name>A0AAN7QR07_TRANT</name>
<comment type="caution">
    <text evidence="3">The sequence shown here is derived from an EMBL/GenBank/DDBJ whole genome shotgun (WGS) entry which is preliminary data.</text>
</comment>
<dbReference type="PANTHER" id="PTHR13780">
    <property type="entry name" value="AMP-ACTIVATED PROTEIN KINASE, GAMMA REGULATORY SUBUNIT"/>
    <property type="match status" value="1"/>
</dbReference>
<evidence type="ECO:0000256" key="1">
    <source>
        <dbReference type="ARBA" id="ARBA00022737"/>
    </source>
</evidence>
<gene>
    <name evidence="3" type="ORF">SAY86_009236</name>
</gene>
<dbReference type="EMBL" id="JAXQNO010000019">
    <property type="protein sequence ID" value="KAK4774301.1"/>
    <property type="molecule type" value="Genomic_DNA"/>
</dbReference>
<evidence type="ECO:0000313" key="3">
    <source>
        <dbReference type="EMBL" id="KAK4774301.1"/>
    </source>
</evidence>